<dbReference type="EMBL" id="JAIWYP010000003">
    <property type="protein sequence ID" value="KAH3853769.1"/>
    <property type="molecule type" value="Genomic_DNA"/>
</dbReference>
<keyword evidence="2" id="KW-1185">Reference proteome</keyword>
<gene>
    <name evidence="1" type="ORF">DPMN_096301</name>
</gene>
<reference evidence="1" key="1">
    <citation type="journal article" date="2019" name="bioRxiv">
        <title>The Genome of the Zebra Mussel, Dreissena polymorpha: A Resource for Invasive Species Research.</title>
        <authorList>
            <person name="McCartney M.A."/>
            <person name="Auch B."/>
            <person name="Kono T."/>
            <person name="Mallez S."/>
            <person name="Zhang Y."/>
            <person name="Obille A."/>
            <person name="Becker A."/>
            <person name="Abrahante J.E."/>
            <person name="Garbe J."/>
            <person name="Badalamenti J.P."/>
            <person name="Herman A."/>
            <person name="Mangelson H."/>
            <person name="Liachko I."/>
            <person name="Sullivan S."/>
            <person name="Sone E.D."/>
            <person name="Koren S."/>
            <person name="Silverstein K.A.T."/>
            <person name="Beckman K.B."/>
            <person name="Gohl D.M."/>
        </authorList>
    </citation>
    <scope>NUCLEOTIDE SEQUENCE</scope>
    <source>
        <strain evidence="1">Duluth1</strain>
        <tissue evidence="1">Whole animal</tissue>
    </source>
</reference>
<sequence>MIIAWKSFICALKPFLETFKRPGRTHNVVAVVLGPSSDAFKPCNLAATLECKISAESE</sequence>
<organism evidence="1 2">
    <name type="scientific">Dreissena polymorpha</name>
    <name type="common">Zebra mussel</name>
    <name type="synonym">Mytilus polymorpha</name>
    <dbReference type="NCBI Taxonomy" id="45954"/>
    <lineage>
        <taxon>Eukaryota</taxon>
        <taxon>Metazoa</taxon>
        <taxon>Spiralia</taxon>
        <taxon>Lophotrochozoa</taxon>
        <taxon>Mollusca</taxon>
        <taxon>Bivalvia</taxon>
        <taxon>Autobranchia</taxon>
        <taxon>Heteroconchia</taxon>
        <taxon>Euheterodonta</taxon>
        <taxon>Imparidentia</taxon>
        <taxon>Neoheterodontei</taxon>
        <taxon>Myida</taxon>
        <taxon>Dreissenoidea</taxon>
        <taxon>Dreissenidae</taxon>
        <taxon>Dreissena</taxon>
    </lineage>
</organism>
<protein>
    <submittedName>
        <fullName evidence="1">Uncharacterized protein</fullName>
    </submittedName>
</protein>
<accession>A0A9D4R3N7</accession>
<proteinExistence type="predicted"/>
<comment type="caution">
    <text evidence="1">The sequence shown here is derived from an EMBL/GenBank/DDBJ whole genome shotgun (WGS) entry which is preliminary data.</text>
</comment>
<reference evidence="1" key="2">
    <citation type="submission" date="2020-11" db="EMBL/GenBank/DDBJ databases">
        <authorList>
            <person name="McCartney M.A."/>
            <person name="Auch B."/>
            <person name="Kono T."/>
            <person name="Mallez S."/>
            <person name="Becker A."/>
            <person name="Gohl D.M."/>
            <person name="Silverstein K.A.T."/>
            <person name="Koren S."/>
            <person name="Bechman K.B."/>
            <person name="Herman A."/>
            <person name="Abrahante J.E."/>
            <person name="Garbe J."/>
        </authorList>
    </citation>
    <scope>NUCLEOTIDE SEQUENCE</scope>
    <source>
        <strain evidence="1">Duluth1</strain>
        <tissue evidence="1">Whole animal</tissue>
    </source>
</reference>
<dbReference type="AlphaFoldDB" id="A0A9D4R3N7"/>
<dbReference type="Proteomes" id="UP000828390">
    <property type="component" value="Unassembled WGS sequence"/>
</dbReference>
<name>A0A9D4R3N7_DREPO</name>
<evidence type="ECO:0000313" key="1">
    <source>
        <dbReference type="EMBL" id="KAH3853769.1"/>
    </source>
</evidence>
<evidence type="ECO:0000313" key="2">
    <source>
        <dbReference type="Proteomes" id="UP000828390"/>
    </source>
</evidence>